<accession>A0A2K4Y4G1</accession>
<feature type="region of interest" description="Disordered" evidence="1">
    <location>
        <begin position="1"/>
        <end position="37"/>
    </location>
</feature>
<dbReference type="AlphaFoldDB" id="A0A2K4Y4G1"/>
<protein>
    <submittedName>
        <fullName evidence="3">DUF485 domain-containing protein</fullName>
    </submittedName>
</protein>
<name>A0A2K4Y4G1_9MYCO</name>
<gene>
    <name evidence="3" type="ORF">MAAFP003_336</name>
</gene>
<dbReference type="Pfam" id="PF04341">
    <property type="entry name" value="DUF485"/>
    <property type="match status" value="1"/>
</dbReference>
<keyword evidence="4" id="KW-1185">Reference proteome</keyword>
<keyword evidence="2" id="KW-0812">Transmembrane</keyword>
<dbReference type="PANTHER" id="PTHR38441:SF1">
    <property type="entry name" value="MEMBRANE PROTEIN"/>
    <property type="match status" value="1"/>
</dbReference>
<reference evidence="3" key="1">
    <citation type="submission" date="2018-01" db="EMBL/GenBank/DDBJ databases">
        <authorList>
            <consortium name="Urmite Genomes"/>
        </authorList>
    </citation>
    <scope>NUCLEOTIDE SEQUENCE [LARGE SCALE GENOMIC DNA]</scope>
    <source>
        <strain evidence="3">AFP003</strain>
    </source>
</reference>
<comment type="caution">
    <text evidence="3">The sequence shown here is derived from an EMBL/GenBank/DDBJ whole genome shotgun (WGS) entry which is preliminary data.</text>
</comment>
<evidence type="ECO:0000256" key="2">
    <source>
        <dbReference type="SAM" id="Phobius"/>
    </source>
</evidence>
<keyword evidence="2" id="KW-0472">Membrane</keyword>
<dbReference type="EMBL" id="FXEG02000001">
    <property type="protein sequence ID" value="SOX51675.1"/>
    <property type="molecule type" value="Genomic_DNA"/>
</dbReference>
<evidence type="ECO:0000313" key="4">
    <source>
        <dbReference type="Proteomes" id="UP000236318"/>
    </source>
</evidence>
<feature type="transmembrane region" description="Helical" evidence="2">
    <location>
        <begin position="68"/>
        <end position="90"/>
    </location>
</feature>
<feature type="compositionally biased region" description="Polar residues" evidence="1">
    <location>
        <begin position="1"/>
        <end position="13"/>
    </location>
</feature>
<feature type="non-terminal residue" evidence="3">
    <location>
        <position position="1"/>
    </location>
</feature>
<proteinExistence type="predicted"/>
<dbReference type="Proteomes" id="UP000236318">
    <property type="component" value="Unassembled WGS sequence"/>
</dbReference>
<evidence type="ECO:0000313" key="3">
    <source>
        <dbReference type="EMBL" id="SOX51675.1"/>
    </source>
</evidence>
<dbReference type="PANTHER" id="PTHR38441">
    <property type="entry name" value="INTEGRAL MEMBRANE PROTEIN-RELATED"/>
    <property type="match status" value="1"/>
</dbReference>
<organism evidence="3 4">
    <name type="scientific">Mycobacterium ahvazicum</name>
    <dbReference type="NCBI Taxonomy" id="1964395"/>
    <lineage>
        <taxon>Bacteria</taxon>
        <taxon>Bacillati</taxon>
        <taxon>Actinomycetota</taxon>
        <taxon>Actinomycetes</taxon>
        <taxon>Mycobacteriales</taxon>
        <taxon>Mycobacteriaceae</taxon>
        <taxon>Mycobacterium</taxon>
        <taxon>Mycobacterium simiae complex</taxon>
    </lineage>
</organism>
<sequence>VSQPTASSQQQRGPTPPIAPLQQSNNGHSEGDSTAGRGAARAALGLEDFVRMQATAEFQDLRHRLRRFVFPMTGFFLAWYLAYMLLATYAHSLMATRVLGNVNLGVLLGFGQFVTTFGITVVYLRFAGRILDPRAAKIRHELEGASA</sequence>
<feature type="transmembrane region" description="Helical" evidence="2">
    <location>
        <begin position="102"/>
        <end position="124"/>
    </location>
</feature>
<evidence type="ECO:0000256" key="1">
    <source>
        <dbReference type="SAM" id="MobiDB-lite"/>
    </source>
</evidence>
<keyword evidence="2" id="KW-1133">Transmembrane helix</keyword>
<dbReference type="InterPro" id="IPR007436">
    <property type="entry name" value="DUF485"/>
</dbReference>